<evidence type="ECO:0000256" key="2">
    <source>
        <dbReference type="SAM" id="SignalP"/>
    </source>
</evidence>
<protein>
    <submittedName>
        <fullName evidence="3 5">Uncharacterized protein</fullName>
    </submittedName>
</protein>
<keyword evidence="2" id="KW-0732">Signal</keyword>
<reference evidence="5" key="2">
    <citation type="submission" date="2020-04" db="EMBL/GenBank/DDBJ databases">
        <authorList>
            <consortium name="NCBI Genome Project"/>
        </authorList>
    </citation>
    <scope>NUCLEOTIDE SEQUENCE</scope>
    <source>
        <strain evidence="5">CBS 304.34</strain>
    </source>
</reference>
<dbReference type="Proteomes" id="UP000504636">
    <property type="component" value="Unplaced"/>
</dbReference>
<name>A0A6A6YTU5_9PEZI</name>
<feature type="chain" id="PRO_5044629387" evidence="2">
    <location>
        <begin position="18"/>
        <end position="420"/>
    </location>
</feature>
<feature type="signal peptide" evidence="2">
    <location>
        <begin position="1"/>
        <end position="17"/>
    </location>
</feature>
<accession>A0A6A6YTU5</accession>
<proteinExistence type="predicted"/>
<dbReference type="OrthoDB" id="3928002at2759"/>
<evidence type="ECO:0000256" key="1">
    <source>
        <dbReference type="SAM" id="MobiDB-lite"/>
    </source>
</evidence>
<reference evidence="3 5" key="1">
    <citation type="journal article" date="2020" name="Stud. Mycol.">
        <title>101 Dothideomycetes genomes: a test case for predicting lifestyles and emergence of pathogens.</title>
        <authorList>
            <person name="Haridas S."/>
            <person name="Albert R."/>
            <person name="Binder M."/>
            <person name="Bloem J."/>
            <person name="Labutti K."/>
            <person name="Salamov A."/>
            <person name="Andreopoulos B."/>
            <person name="Baker S."/>
            <person name="Barry K."/>
            <person name="Bills G."/>
            <person name="Bluhm B."/>
            <person name="Cannon C."/>
            <person name="Castanera R."/>
            <person name="Culley D."/>
            <person name="Daum C."/>
            <person name="Ezra D."/>
            <person name="Gonzalez J."/>
            <person name="Henrissat B."/>
            <person name="Kuo A."/>
            <person name="Liang C."/>
            <person name="Lipzen A."/>
            <person name="Lutzoni F."/>
            <person name="Magnuson J."/>
            <person name="Mondo S."/>
            <person name="Nolan M."/>
            <person name="Ohm R."/>
            <person name="Pangilinan J."/>
            <person name="Park H.-J."/>
            <person name="Ramirez L."/>
            <person name="Alfaro M."/>
            <person name="Sun H."/>
            <person name="Tritt A."/>
            <person name="Yoshinaga Y."/>
            <person name="Zwiers L.-H."/>
            <person name="Turgeon B."/>
            <person name="Goodwin S."/>
            <person name="Spatafora J."/>
            <person name="Crous P."/>
            <person name="Grigoriev I."/>
        </authorList>
    </citation>
    <scope>NUCLEOTIDE SEQUENCE</scope>
    <source>
        <strain evidence="3 5">CBS 304.34</strain>
    </source>
</reference>
<feature type="region of interest" description="Disordered" evidence="1">
    <location>
        <begin position="197"/>
        <end position="420"/>
    </location>
</feature>
<dbReference type="EMBL" id="MU003697">
    <property type="protein sequence ID" value="KAF2812342.1"/>
    <property type="molecule type" value="Genomic_DNA"/>
</dbReference>
<feature type="compositionally biased region" description="Basic and acidic residues" evidence="1">
    <location>
        <begin position="197"/>
        <end position="209"/>
    </location>
</feature>
<dbReference type="PANTHER" id="PTHR38049:SF2">
    <property type="entry name" value="RICIN B LECTIN DOMAIN-CONTAINING PROTEIN"/>
    <property type="match status" value="1"/>
</dbReference>
<gene>
    <name evidence="3 5" type="ORF">BDZ99DRAFT_412978</name>
</gene>
<dbReference type="AlphaFoldDB" id="A0A6A6YTU5"/>
<organism evidence="3">
    <name type="scientific">Mytilinidion resinicola</name>
    <dbReference type="NCBI Taxonomy" id="574789"/>
    <lineage>
        <taxon>Eukaryota</taxon>
        <taxon>Fungi</taxon>
        <taxon>Dikarya</taxon>
        <taxon>Ascomycota</taxon>
        <taxon>Pezizomycotina</taxon>
        <taxon>Dothideomycetes</taxon>
        <taxon>Pleosporomycetidae</taxon>
        <taxon>Mytilinidiales</taxon>
        <taxon>Mytilinidiaceae</taxon>
        <taxon>Mytilinidion</taxon>
    </lineage>
</organism>
<evidence type="ECO:0000313" key="3">
    <source>
        <dbReference type="EMBL" id="KAF2812342.1"/>
    </source>
</evidence>
<feature type="compositionally biased region" description="Basic and acidic residues" evidence="1">
    <location>
        <begin position="241"/>
        <end position="263"/>
    </location>
</feature>
<feature type="compositionally biased region" description="Polar residues" evidence="1">
    <location>
        <begin position="338"/>
        <end position="348"/>
    </location>
</feature>
<dbReference type="GeneID" id="54457566"/>
<dbReference type="RefSeq" id="XP_033579306.1">
    <property type="nucleotide sequence ID" value="XM_033716673.1"/>
</dbReference>
<dbReference type="PANTHER" id="PTHR38049">
    <property type="entry name" value="RICIN B LECTIN DOMAIN-CONTAINING PROTEIN"/>
    <property type="match status" value="1"/>
</dbReference>
<reference evidence="5" key="3">
    <citation type="submission" date="2025-04" db="UniProtKB">
        <authorList>
            <consortium name="RefSeq"/>
        </authorList>
    </citation>
    <scope>IDENTIFICATION</scope>
    <source>
        <strain evidence="5">CBS 304.34</strain>
    </source>
</reference>
<evidence type="ECO:0000313" key="4">
    <source>
        <dbReference type="Proteomes" id="UP000504636"/>
    </source>
</evidence>
<evidence type="ECO:0000313" key="5">
    <source>
        <dbReference type="RefSeq" id="XP_033579306.1"/>
    </source>
</evidence>
<feature type="compositionally biased region" description="Polar residues" evidence="1">
    <location>
        <begin position="272"/>
        <end position="302"/>
    </location>
</feature>
<keyword evidence="4" id="KW-1185">Reference proteome</keyword>
<sequence length="420" mass="46259">MVLSILTAVLLAPALLGTQESIRQSQAKEKREEHRARRCNLIATCVKSSLRSREIDGRPIVLRNGKLYIDTGTSNGEPFGHHVAGYFLPYPDSKYEGLVTTIDKTPMLNWIYVDKETHEVKYGVRVDAQPNLTGPFNCTRQDRRLNFDSWEGWCAVEEYPSIWALYFDQDDDGLRSKLPMGTRVLEIELMRKEKRWQKDVEERNLDQKAQRAVNNKGETPVEKPGDGPSVLSKTPGVKTDAINRVELKPSSAKEDSGSPKSRVEYPIATETVPESQVEPQPTVELQQSSNTALGPQSASTTDEVLAHYTNDFEGTAGSPTDPHGGSDWSVHGDDLHSSRSLSGYTPASSLYDDETVDEPTLTGHDALKSPQPPLPSIPEAYGPEAGMHAKDTKSQLTSQSGLGRGYYRSPYVEDGAGGGN</sequence>